<dbReference type="KEGG" id="orz:FNH13_15510"/>
<dbReference type="RefSeq" id="WP_143784266.1">
    <property type="nucleotide sequence ID" value="NZ_CP041616.1"/>
</dbReference>
<dbReference type="InterPro" id="IPR025110">
    <property type="entry name" value="AMP-bd_C"/>
</dbReference>
<feature type="domain" description="AMP-binding enzyme C-terminal" evidence="1">
    <location>
        <begin position="4"/>
        <end position="52"/>
    </location>
</feature>
<accession>A0A516GDG2</accession>
<sequence length="95" mass="10785">MPLFVVLADPEGELDDDLRDVIRTAIRTQASPLHVPDEIHQVRALPHTRTGKRLEVPLKRMMQGADPDTVVQRTALDDPSLLEPFLALARERRTR</sequence>
<dbReference type="Gene3D" id="3.30.300.30">
    <property type="match status" value="1"/>
</dbReference>
<dbReference type="AlphaFoldDB" id="A0A516GDG2"/>
<protein>
    <recommendedName>
        <fullName evidence="1">AMP-binding enzyme C-terminal domain-containing protein</fullName>
    </recommendedName>
</protein>
<dbReference type="PANTHER" id="PTHR42921:SF1">
    <property type="entry name" value="ACETOACETYL-COA SYNTHETASE"/>
    <property type="match status" value="1"/>
</dbReference>
<evidence type="ECO:0000259" key="1">
    <source>
        <dbReference type="Pfam" id="PF13193"/>
    </source>
</evidence>
<dbReference type="GO" id="GO:0030729">
    <property type="term" value="F:acetoacetate-CoA ligase activity"/>
    <property type="evidence" value="ECO:0007669"/>
    <property type="project" value="TreeGrafter"/>
</dbReference>
<evidence type="ECO:0000313" key="2">
    <source>
        <dbReference type="EMBL" id="QDO89564.1"/>
    </source>
</evidence>
<dbReference type="EMBL" id="CP041616">
    <property type="protein sequence ID" value="QDO89564.1"/>
    <property type="molecule type" value="Genomic_DNA"/>
</dbReference>
<dbReference type="Pfam" id="PF13193">
    <property type="entry name" value="AMP-binding_C"/>
    <property type="match status" value="1"/>
</dbReference>
<reference evidence="2 3" key="1">
    <citation type="submission" date="2019-07" db="EMBL/GenBank/DDBJ databases">
        <title>complete genome sequencing of Ornithinimicrobium sp. H23M54.</title>
        <authorList>
            <person name="Bae J.-W."/>
            <person name="Lee S.-Y."/>
        </authorList>
    </citation>
    <scope>NUCLEOTIDE SEQUENCE [LARGE SCALE GENOMIC DNA]</scope>
    <source>
        <strain evidence="2 3">H23M54</strain>
    </source>
</reference>
<dbReference type="OrthoDB" id="9803968at2"/>
<evidence type="ECO:0000313" key="3">
    <source>
        <dbReference type="Proteomes" id="UP000315395"/>
    </source>
</evidence>
<dbReference type="PANTHER" id="PTHR42921">
    <property type="entry name" value="ACETOACETYL-COA SYNTHETASE"/>
    <property type="match status" value="1"/>
</dbReference>
<gene>
    <name evidence="2" type="ORF">FNH13_15510</name>
</gene>
<dbReference type="Proteomes" id="UP000315395">
    <property type="component" value="Chromosome"/>
</dbReference>
<name>A0A516GDG2_9MICO</name>
<dbReference type="SUPFAM" id="SSF56801">
    <property type="entry name" value="Acetyl-CoA synthetase-like"/>
    <property type="match status" value="1"/>
</dbReference>
<dbReference type="InterPro" id="IPR045851">
    <property type="entry name" value="AMP-bd_C_sf"/>
</dbReference>
<keyword evidence="3" id="KW-1185">Reference proteome</keyword>
<proteinExistence type="predicted"/>
<organism evidence="2 3">
    <name type="scientific">Ornithinimicrobium ciconiae</name>
    <dbReference type="NCBI Taxonomy" id="2594265"/>
    <lineage>
        <taxon>Bacteria</taxon>
        <taxon>Bacillati</taxon>
        <taxon>Actinomycetota</taxon>
        <taxon>Actinomycetes</taxon>
        <taxon>Micrococcales</taxon>
        <taxon>Ornithinimicrobiaceae</taxon>
        <taxon>Ornithinimicrobium</taxon>
    </lineage>
</organism>